<evidence type="ECO:0000256" key="2">
    <source>
        <dbReference type="ARBA" id="ARBA00009773"/>
    </source>
</evidence>
<evidence type="ECO:0000256" key="3">
    <source>
        <dbReference type="ARBA" id="ARBA00022692"/>
    </source>
</evidence>
<dbReference type="PANTHER" id="PTHR21716">
    <property type="entry name" value="TRANSMEMBRANE PROTEIN"/>
    <property type="match status" value="1"/>
</dbReference>
<feature type="transmembrane region" description="Helical" evidence="6">
    <location>
        <begin position="145"/>
        <end position="172"/>
    </location>
</feature>
<keyword evidence="3 6" id="KW-0812">Transmembrane</keyword>
<comment type="similarity">
    <text evidence="2">Belongs to the autoinducer-2 exporter (AI-2E) (TC 2.A.86) family.</text>
</comment>
<evidence type="ECO:0000313" key="8">
    <source>
        <dbReference type="Proteomes" id="UP001597351"/>
    </source>
</evidence>
<keyword evidence="8" id="KW-1185">Reference proteome</keyword>
<feature type="transmembrane region" description="Helical" evidence="6">
    <location>
        <begin position="70"/>
        <end position="96"/>
    </location>
</feature>
<keyword evidence="4 6" id="KW-1133">Transmembrane helix</keyword>
<evidence type="ECO:0000256" key="4">
    <source>
        <dbReference type="ARBA" id="ARBA00022989"/>
    </source>
</evidence>
<sequence>MSTSDVSRLAAPSGLPRGVLIMLGLAATTVTVAGLRAVSDLLGPVLLAVVLSIASAPIRTRLERRGVPRWVGALLSILAVYVVLLLVTVSLVVAAARFASLVPDYQDELARLLSSITGRLADYGVGSEQARAVVESFDLGRLASLVTGVLASLASLVTDLAFIVTLVLFLCLDAGSFGRHLDSVRSSRPAIVEALESFATGTRTYLLVSTAFGLVVAVIDTLLLSLLDVPGALLWGLLAFITNYIPNIGFVLGLVPPAVLALLEGGPGLMLSVVVAYSVINVVIQSVIQPKMVGDAVGLSASVTFLSLIVWAWILGPLGAVLAVPMSLLVRAVFVDVDPETRWIGGLIGSGPPPPSEQVTREG</sequence>
<feature type="transmembrane region" description="Helical" evidence="6">
    <location>
        <begin position="18"/>
        <end position="35"/>
    </location>
</feature>
<evidence type="ECO:0000256" key="6">
    <source>
        <dbReference type="SAM" id="Phobius"/>
    </source>
</evidence>
<organism evidence="7 8">
    <name type="scientific">Nocardioides aestuarii</name>
    <dbReference type="NCBI Taxonomy" id="252231"/>
    <lineage>
        <taxon>Bacteria</taxon>
        <taxon>Bacillati</taxon>
        <taxon>Actinomycetota</taxon>
        <taxon>Actinomycetes</taxon>
        <taxon>Propionibacteriales</taxon>
        <taxon>Nocardioidaceae</taxon>
        <taxon>Nocardioides</taxon>
    </lineage>
</organism>
<dbReference type="EMBL" id="JBHUGD010000004">
    <property type="protein sequence ID" value="MFD1949037.1"/>
    <property type="molecule type" value="Genomic_DNA"/>
</dbReference>
<name>A0ABW4TQS1_9ACTN</name>
<dbReference type="Pfam" id="PF01594">
    <property type="entry name" value="AI-2E_transport"/>
    <property type="match status" value="1"/>
</dbReference>
<reference evidence="8" key="1">
    <citation type="journal article" date="2019" name="Int. J. Syst. Evol. Microbiol.">
        <title>The Global Catalogue of Microorganisms (GCM) 10K type strain sequencing project: providing services to taxonomists for standard genome sequencing and annotation.</title>
        <authorList>
            <consortium name="The Broad Institute Genomics Platform"/>
            <consortium name="The Broad Institute Genome Sequencing Center for Infectious Disease"/>
            <person name="Wu L."/>
            <person name="Ma J."/>
        </authorList>
    </citation>
    <scope>NUCLEOTIDE SEQUENCE [LARGE SCALE GENOMIC DNA]</scope>
    <source>
        <strain evidence="8">CGMCC 1.12477</strain>
    </source>
</reference>
<dbReference type="Proteomes" id="UP001597351">
    <property type="component" value="Unassembled WGS sequence"/>
</dbReference>
<feature type="transmembrane region" description="Helical" evidence="6">
    <location>
        <begin position="205"/>
        <end position="227"/>
    </location>
</feature>
<comment type="caution">
    <text evidence="7">The sequence shown here is derived from an EMBL/GenBank/DDBJ whole genome shotgun (WGS) entry which is preliminary data.</text>
</comment>
<evidence type="ECO:0000313" key="7">
    <source>
        <dbReference type="EMBL" id="MFD1949037.1"/>
    </source>
</evidence>
<proteinExistence type="inferred from homology"/>
<gene>
    <name evidence="7" type="ORF">ACFSDE_19695</name>
</gene>
<dbReference type="InterPro" id="IPR002549">
    <property type="entry name" value="AI-2E-like"/>
</dbReference>
<dbReference type="PANTHER" id="PTHR21716:SF64">
    <property type="entry name" value="AI-2 TRANSPORT PROTEIN TQSA"/>
    <property type="match status" value="1"/>
</dbReference>
<dbReference type="RefSeq" id="WP_343921210.1">
    <property type="nucleotide sequence ID" value="NZ_BAAAJT010000003.1"/>
</dbReference>
<feature type="transmembrane region" description="Helical" evidence="6">
    <location>
        <begin position="41"/>
        <end position="58"/>
    </location>
</feature>
<protein>
    <submittedName>
        <fullName evidence="7">AI-2E family transporter</fullName>
    </submittedName>
</protein>
<feature type="transmembrane region" description="Helical" evidence="6">
    <location>
        <begin position="233"/>
        <end position="255"/>
    </location>
</feature>
<evidence type="ECO:0000256" key="1">
    <source>
        <dbReference type="ARBA" id="ARBA00004141"/>
    </source>
</evidence>
<keyword evidence="5 6" id="KW-0472">Membrane</keyword>
<feature type="transmembrane region" description="Helical" evidence="6">
    <location>
        <begin position="308"/>
        <end position="334"/>
    </location>
</feature>
<evidence type="ECO:0000256" key="5">
    <source>
        <dbReference type="ARBA" id="ARBA00023136"/>
    </source>
</evidence>
<comment type="subcellular location">
    <subcellularLocation>
        <location evidence="1">Membrane</location>
        <topology evidence="1">Multi-pass membrane protein</topology>
    </subcellularLocation>
</comment>
<feature type="transmembrane region" description="Helical" evidence="6">
    <location>
        <begin position="267"/>
        <end position="288"/>
    </location>
</feature>
<accession>A0ABW4TQS1</accession>